<dbReference type="STRING" id="1679444.PYTT_0767"/>
<evidence type="ECO:0000313" key="3">
    <source>
        <dbReference type="Proteomes" id="UP000176204"/>
    </source>
</evidence>
<dbReference type="EMBL" id="LT629973">
    <property type="protein sequence ID" value="SEH79050.1"/>
    <property type="molecule type" value="Genomic_DNA"/>
</dbReference>
<proteinExistence type="predicted"/>
<accession>A0A1C7PBB6</accession>
<protein>
    <submittedName>
        <fullName evidence="2">Uncharacterized protein</fullName>
    </submittedName>
</protein>
<evidence type="ECO:0000256" key="1">
    <source>
        <dbReference type="SAM" id="SignalP"/>
    </source>
</evidence>
<dbReference type="PATRIC" id="fig|1679444.3.peg.756"/>
<dbReference type="InterPro" id="IPR010767">
    <property type="entry name" value="Phage_CGC-2007_Cje0229"/>
</dbReference>
<dbReference type="OrthoDB" id="197886at2"/>
<dbReference type="Pfam" id="PF07087">
    <property type="entry name" value="DUF1353"/>
    <property type="match status" value="1"/>
</dbReference>
<dbReference type="KEGG" id="agl:PYTT_0767"/>
<keyword evidence="3" id="KW-1185">Reference proteome</keyword>
<dbReference type="Proteomes" id="UP000176204">
    <property type="component" value="Chromosome I"/>
</dbReference>
<dbReference type="RefSeq" id="WP_067776273.1">
    <property type="nucleotide sequence ID" value="NZ_LIGX01000027.1"/>
</dbReference>
<keyword evidence="1" id="KW-0732">Signal</keyword>
<sequence length="206" mass="22757">MRHPFPLALIIYAGGLILPAACSQMAPEVVSGALTSPLPEKSGNKQHLHTPHPGETKWYLFLPEEAPGACLKTALDLHWKFAPSLDLGEWKAYRPSDRKLIMEAKGSEFILYRGYVWDGATIGITTVALLAPTVVHDALYHALMHKAPINRAIADAIFRELMNQHRFPAASRYYYGARCAGTVFNNPDNPPTLIMEITRKANQPAG</sequence>
<feature type="chain" id="PRO_5014266452" evidence="1">
    <location>
        <begin position="27"/>
        <end position="206"/>
    </location>
</feature>
<organism evidence="2 3">
    <name type="scientific">Akkermansia glycaniphila</name>
    <dbReference type="NCBI Taxonomy" id="1679444"/>
    <lineage>
        <taxon>Bacteria</taxon>
        <taxon>Pseudomonadati</taxon>
        <taxon>Verrucomicrobiota</taxon>
        <taxon>Verrucomicrobiia</taxon>
        <taxon>Verrucomicrobiales</taxon>
        <taxon>Akkermansiaceae</taxon>
        <taxon>Akkermansia</taxon>
    </lineage>
</organism>
<feature type="signal peptide" evidence="1">
    <location>
        <begin position="1"/>
        <end position="26"/>
    </location>
</feature>
<name>A0A1C7PBB6_9BACT</name>
<gene>
    <name evidence="2" type="ORF">PYTT_0767</name>
</gene>
<reference evidence="3" key="1">
    <citation type="submission" date="2016-09" db="EMBL/GenBank/DDBJ databases">
        <authorList>
            <person name="Koehorst J."/>
        </authorList>
    </citation>
    <scope>NUCLEOTIDE SEQUENCE [LARGE SCALE GENOMIC DNA]</scope>
</reference>
<evidence type="ECO:0000313" key="2">
    <source>
        <dbReference type="EMBL" id="SEH79050.1"/>
    </source>
</evidence>
<dbReference type="AlphaFoldDB" id="A0A1C7PBB6"/>